<keyword evidence="3" id="KW-1185">Reference proteome</keyword>
<dbReference type="AlphaFoldDB" id="A0A6A7AAT1"/>
<dbReference type="Pfam" id="PF22972">
    <property type="entry name" value="EVH1_PP4R3"/>
    <property type="match status" value="1"/>
</dbReference>
<gene>
    <name evidence="2" type="ORF">CC86DRAFT_285891</name>
</gene>
<name>A0A6A7AAT1_9PLEO</name>
<accession>A0A6A7AAT1</accession>
<feature type="non-terminal residue" evidence="2">
    <location>
        <position position="105"/>
    </location>
</feature>
<evidence type="ECO:0000313" key="3">
    <source>
        <dbReference type="Proteomes" id="UP000799424"/>
    </source>
</evidence>
<dbReference type="EMBL" id="MU006220">
    <property type="protein sequence ID" value="KAF2829705.1"/>
    <property type="molecule type" value="Genomic_DNA"/>
</dbReference>
<dbReference type="Proteomes" id="UP000799424">
    <property type="component" value="Unassembled WGS sequence"/>
</dbReference>
<dbReference type="Gene3D" id="2.30.29.30">
    <property type="entry name" value="Pleckstrin-homology domain (PH domain)/Phosphotyrosine-binding domain (PTB)"/>
    <property type="match status" value="1"/>
</dbReference>
<feature type="domain" description="PP4R3 EVH1-like" evidence="1">
    <location>
        <begin position="4"/>
        <end position="97"/>
    </location>
</feature>
<dbReference type="InterPro" id="IPR055236">
    <property type="entry name" value="EVH1_PP4R3"/>
</dbReference>
<evidence type="ECO:0000313" key="2">
    <source>
        <dbReference type="EMBL" id="KAF2829705.1"/>
    </source>
</evidence>
<dbReference type="InterPro" id="IPR011993">
    <property type="entry name" value="PH-like_dom_sf"/>
</dbReference>
<reference evidence="2" key="1">
    <citation type="journal article" date="2020" name="Stud. Mycol.">
        <title>101 Dothideomycetes genomes: a test case for predicting lifestyles and emergence of pathogens.</title>
        <authorList>
            <person name="Haridas S."/>
            <person name="Albert R."/>
            <person name="Binder M."/>
            <person name="Bloem J."/>
            <person name="Labutti K."/>
            <person name="Salamov A."/>
            <person name="Andreopoulos B."/>
            <person name="Baker S."/>
            <person name="Barry K."/>
            <person name="Bills G."/>
            <person name="Bluhm B."/>
            <person name="Cannon C."/>
            <person name="Castanera R."/>
            <person name="Culley D."/>
            <person name="Daum C."/>
            <person name="Ezra D."/>
            <person name="Gonzalez J."/>
            <person name="Henrissat B."/>
            <person name="Kuo A."/>
            <person name="Liang C."/>
            <person name="Lipzen A."/>
            <person name="Lutzoni F."/>
            <person name="Magnuson J."/>
            <person name="Mondo S."/>
            <person name="Nolan M."/>
            <person name="Ohm R."/>
            <person name="Pangilinan J."/>
            <person name="Park H.-J."/>
            <person name="Ramirez L."/>
            <person name="Alfaro M."/>
            <person name="Sun H."/>
            <person name="Tritt A."/>
            <person name="Yoshinaga Y."/>
            <person name="Zwiers L.-H."/>
            <person name="Turgeon B."/>
            <person name="Goodwin S."/>
            <person name="Spatafora J."/>
            <person name="Crous P."/>
            <person name="Grigoriev I."/>
        </authorList>
    </citation>
    <scope>NUCLEOTIDE SEQUENCE</scope>
    <source>
        <strain evidence="2">CBS 113818</strain>
    </source>
</reference>
<proteinExistence type="predicted"/>
<sequence>MRCNVHRWDNDHWHNIGLVTCKPQLEGQYLGMILAVYEDDTLKSPLLFTVSKQTNVKKTQDTGILWTGFEGADIMMSFQKSMDCDFVWNFIRQLQERQRSHNQED</sequence>
<evidence type="ECO:0000259" key="1">
    <source>
        <dbReference type="Pfam" id="PF22972"/>
    </source>
</evidence>
<organism evidence="2 3">
    <name type="scientific">Ophiobolus disseminans</name>
    <dbReference type="NCBI Taxonomy" id="1469910"/>
    <lineage>
        <taxon>Eukaryota</taxon>
        <taxon>Fungi</taxon>
        <taxon>Dikarya</taxon>
        <taxon>Ascomycota</taxon>
        <taxon>Pezizomycotina</taxon>
        <taxon>Dothideomycetes</taxon>
        <taxon>Pleosporomycetidae</taxon>
        <taxon>Pleosporales</taxon>
        <taxon>Pleosporineae</taxon>
        <taxon>Phaeosphaeriaceae</taxon>
        <taxon>Ophiobolus</taxon>
    </lineage>
</organism>
<protein>
    <recommendedName>
        <fullName evidence="1">PP4R3 EVH1-like domain-containing protein</fullName>
    </recommendedName>
</protein>